<dbReference type="InterPro" id="IPR008928">
    <property type="entry name" value="6-hairpin_glycosidase_sf"/>
</dbReference>
<gene>
    <name evidence="3" type="ORF">N2K84_03840</name>
</gene>
<sequence length="773" mass="88430">MKRNIQLILALLTLFIGKSWAQPAGLDDYNLVWTSQSVNSSESMPCGGGDIGLNVWVENGDVLFYIAQSGTFDENNALPKLGRVRLQLQPNPFAGKFFKQELRLKDGSVIISGENEEVKAVLTLWVDVFQPLIHVEIEASKALNAVAAYESWRTEERPLRKLESFANSYKWAAPEGLTTKADSVNFAGNGVLFYHRNSGETMFDVVVRQQQLDSVKDKLFNPLRNLTWGGVMYGLNFVPAGIRSGNYVDTDFKAFRLKTKTASKRIQLQLALHKAQTESLADWRNELTKLQKAAVGNSKANHTKNHQWWADFWNRSFVFIQPETKNENNESWQAGRNYQLFRYMLACNAYGDYPTKFNGGLFTVDPVFTDSTRAFTPDFRNWGGGTFTAQNQRLVYFPMLKSGDLDLMPSQFDFYKRILGNAEWRSRVYWNHGGACFTEQMENFGLPNPSEYGWKRPEGYDPGMEYNAWLEYQWDTALEFCYMILEDQRYSGADISGYIPMITSTLRFFDEHYRYLAERRGAKELNGDGQLVFYPGSACETYKMAYNANSTIAALQTVTQQLLDLPEGYSTQIDRAYFDALLKRIPLISFREIDGHQTIAPAALWERINNVELPQLYPVFPWGMYGVGLSDLEVARNTWNYDPDAKKFRSHIGWKQDAIFAARLGLTEQADSLMLLKLKDSGRRFPAFWGPGFDWTPDHNWGGSGMIALQEMLLQTVGDKIYLFPAWPRERDVHFKLHAPNKTIIEAELKNGKVLSLRVSPESRRKDIINCFD</sequence>
<dbReference type="SUPFAM" id="SSF48208">
    <property type="entry name" value="Six-hairpin glycosidases"/>
    <property type="match status" value="1"/>
</dbReference>
<keyword evidence="1" id="KW-0732">Signal</keyword>
<dbReference type="GO" id="GO:0005975">
    <property type="term" value="P:carbohydrate metabolic process"/>
    <property type="evidence" value="ECO:0007669"/>
    <property type="project" value="InterPro"/>
</dbReference>
<evidence type="ECO:0000313" key="4">
    <source>
        <dbReference type="Proteomes" id="UP001163821"/>
    </source>
</evidence>
<feature type="chain" id="PRO_5041355825" evidence="1">
    <location>
        <begin position="22"/>
        <end position="773"/>
    </location>
</feature>
<evidence type="ECO:0000256" key="1">
    <source>
        <dbReference type="SAM" id="SignalP"/>
    </source>
</evidence>
<dbReference type="Gene3D" id="1.50.10.10">
    <property type="match status" value="1"/>
</dbReference>
<reference evidence="3" key="1">
    <citation type="submission" date="2022-10" db="EMBL/GenBank/DDBJ databases">
        <title>Gaoshiqiia sediminis gen. nov., sp. nov., isolated from coastal sediment.</title>
        <authorList>
            <person name="Yu W.X."/>
            <person name="Mu D.S."/>
            <person name="Du J.Z."/>
            <person name="Liang Y.Q."/>
        </authorList>
    </citation>
    <scope>NUCLEOTIDE SEQUENCE</scope>
    <source>
        <strain evidence="3">A06</strain>
    </source>
</reference>
<dbReference type="AlphaFoldDB" id="A0AA42C4J7"/>
<proteinExistence type="predicted"/>
<name>A0AA42C4J7_9BACT</name>
<feature type="signal peptide" evidence="1">
    <location>
        <begin position="1"/>
        <end position="21"/>
    </location>
</feature>
<dbReference type="EMBL" id="JAPAAF010000003">
    <property type="protein sequence ID" value="MCW0481848.1"/>
    <property type="molecule type" value="Genomic_DNA"/>
</dbReference>
<dbReference type="Proteomes" id="UP001163821">
    <property type="component" value="Unassembled WGS sequence"/>
</dbReference>
<comment type="caution">
    <text evidence="3">The sequence shown here is derived from an EMBL/GenBank/DDBJ whole genome shotgun (WGS) entry which is preliminary data.</text>
</comment>
<dbReference type="Pfam" id="PF18961">
    <property type="entry name" value="DUF5703_N"/>
    <property type="match status" value="1"/>
</dbReference>
<dbReference type="RefSeq" id="WP_282590458.1">
    <property type="nucleotide sequence ID" value="NZ_JAPAAF010000003.1"/>
</dbReference>
<accession>A0AA42C4J7</accession>
<dbReference type="InterPro" id="IPR043757">
    <property type="entry name" value="DUF5703_N"/>
</dbReference>
<evidence type="ECO:0000313" key="3">
    <source>
        <dbReference type="EMBL" id="MCW0481848.1"/>
    </source>
</evidence>
<protein>
    <submittedName>
        <fullName evidence="3">DUF5703 domain-containing protein</fullName>
    </submittedName>
</protein>
<feature type="domain" description="DUF5703" evidence="2">
    <location>
        <begin position="32"/>
        <end position="318"/>
    </location>
</feature>
<organism evidence="3 4">
    <name type="scientific">Gaoshiqia sediminis</name>
    <dbReference type="NCBI Taxonomy" id="2986998"/>
    <lineage>
        <taxon>Bacteria</taxon>
        <taxon>Pseudomonadati</taxon>
        <taxon>Bacteroidota</taxon>
        <taxon>Bacteroidia</taxon>
        <taxon>Marinilabiliales</taxon>
        <taxon>Prolixibacteraceae</taxon>
        <taxon>Gaoshiqia</taxon>
    </lineage>
</organism>
<evidence type="ECO:0000259" key="2">
    <source>
        <dbReference type="Pfam" id="PF18961"/>
    </source>
</evidence>
<keyword evidence="4" id="KW-1185">Reference proteome</keyword>
<dbReference type="InterPro" id="IPR012341">
    <property type="entry name" value="6hp_glycosidase-like_sf"/>
</dbReference>